<organism evidence="4 5">
    <name type="scientific">Spizellomyces punctatus (strain DAOM BR117)</name>
    <dbReference type="NCBI Taxonomy" id="645134"/>
    <lineage>
        <taxon>Eukaryota</taxon>
        <taxon>Fungi</taxon>
        <taxon>Fungi incertae sedis</taxon>
        <taxon>Chytridiomycota</taxon>
        <taxon>Chytridiomycota incertae sedis</taxon>
        <taxon>Chytridiomycetes</taxon>
        <taxon>Spizellomycetales</taxon>
        <taxon>Spizellomycetaceae</taxon>
        <taxon>Spizellomyces</taxon>
    </lineage>
</organism>
<keyword evidence="2" id="KW-0548">Nucleotidyltransferase</keyword>
<gene>
    <name evidence="4" type="ORF">SPPG_08204</name>
</gene>
<evidence type="ECO:0000256" key="2">
    <source>
        <dbReference type="ARBA" id="ARBA00022695"/>
    </source>
</evidence>
<protein>
    <submittedName>
        <fullName evidence="4">Phosphatase/phosphohexomutase</fullName>
    </submittedName>
</protein>
<accession>A0A0L0H5Z5</accession>
<dbReference type="EMBL" id="KQ257468">
    <property type="protein sequence ID" value="KNC96622.1"/>
    <property type="molecule type" value="Genomic_DNA"/>
</dbReference>
<evidence type="ECO:0000259" key="3">
    <source>
        <dbReference type="Pfam" id="PF00483"/>
    </source>
</evidence>
<dbReference type="Proteomes" id="UP000053201">
    <property type="component" value="Unassembled WGS sequence"/>
</dbReference>
<dbReference type="GeneID" id="27691381"/>
<dbReference type="PANTHER" id="PTHR43584:SF8">
    <property type="entry name" value="N-ACETYLMURAMATE ALPHA-1-PHOSPHATE URIDYLYLTRANSFERASE"/>
    <property type="match status" value="1"/>
</dbReference>
<evidence type="ECO:0000313" key="5">
    <source>
        <dbReference type="Proteomes" id="UP000053201"/>
    </source>
</evidence>
<dbReference type="eggNOG" id="ENOG502QUXI">
    <property type="taxonomic scope" value="Eukaryota"/>
</dbReference>
<dbReference type="OMA" id="IAPLYNH"/>
<reference evidence="4 5" key="1">
    <citation type="submission" date="2009-08" db="EMBL/GenBank/DDBJ databases">
        <title>The Genome Sequence of Spizellomyces punctatus strain DAOM BR117.</title>
        <authorList>
            <consortium name="The Broad Institute Genome Sequencing Platform"/>
            <person name="Russ C."/>
            <person name="Cuomo C."/>
            <person name="Shea T."/>
            <person name="Young S.K."/>
            <person name="Zeng Q."/>
            <person name="Koehrsen M."/>
            <person name="Haas B."/>
            <person name="Borodovsky M."/>
            <person name="Guigo R."/>
            <person name="Alvarado L."/>
            <person name="Berlin A."/>
            <person name="Bochicchio J."/>
            <person name="Borenstein D."/>
            <person name="Chapman S."/>
            <person name="Chen Z."/>
            <person name="Engels R."/>
            <person name="Freedman E."/>
            <person name="Gellesch M."/>
            <person name="Goldberg J."/>
            <person name="Griggs A."/>
            <person name="Gujja S."/>
            <person name="Heiman D."/>
            <person name="Hepburn T."/>
            <person name="Howarth C."/>
            <person name="Jen D."/>
            <person name="Larson L."/>
            <person name="Lewis B."/>
            <person name="Mehta T."/>
            <person name="Park D."/>
            <person name="Pearson M."/>
            <person name="Roberts A."/>
            <person name="Saif S."/>
            <person name="Shenoy N."/>
            <person name="Sisk P."/>
            <person name="Stolte C."/>
            <person name="Sykes S."/>
            <person name="Thomson T."/>
            <person name="Walk T."/>
            <person name="White J."/>
            <person name="Yandava C."/>
            <person name="Burger G."/>
            <person name="Gray M.W."/>
            <person name="Holland P.W.H."/>
            <person name="King N."/>
            <person name="Lang F.B.F."/>
            <person name="Roger A.J."/>
            <person name="Ruiz-Trillo I."/>
            <person name="Lander E."/>
            <person name="Nusbaum C."/>
        </authorList>
    </citation>
    <scope>NUCLEOTIDE SEQUENCE [LARGE SCALE GENOMIC DNA]</scope>
    <source>
        <strain evidence="4 5">DAOM BR117</strain>
    </source>
</reference>
<name>A0A0L0H5Z5_SPIPD</name>
<dbReference type="VEuPathDB" id="FungiDB:SPPG_08204"/>
<dbReference type="Pfam" id="PF00483">
    <property type="entry name" value="NTP_transferase"/>
    <property type="match status" value="1"/>
</dbReference>
<feature type="domain" description="Nucleotidyl transferase" evidence="3">
    <location>
        <begin position="22"/>
        <end position="190"/>
    </location>
</feature>
<dbReference type="PANTHER" id="PTHR43584">
    <property type="entry name" value="NUCLEOTIDYL TRANSFERASE"/>
    <property type="match status" value="1"/>
</dbReference>
<dbReference type="AlphaFoldDB" id="A0A0L0H5Z5"/>
<dbReference type="PIRSF" id="PIRSF028162">
    <property type="entry name" value="BcbE_prd"/>
    <property type="match status" value="1"/>
</dbReference>
<proteinExistence type="predicted"/>
<dbReference type="OrthoDB" id="10259470at2759"/>
<dbReference type="InterPro" id="IPR029044">
    <property type="entry name" value="Nucleotide-diphossugar_trans"/>
</dbReference>
<dbReference type="RefSeq" id="XP_016604662.1">
    <property type="nucleotide sequence ID" value="XM_016756364.1"/>
</dbReference>
<evidence type="ECO:0000313" key="4">
    <source>
        <dbReference type="EMBL" id="KNC96622.1"/>
    </source>
</evidence>
<sequence>MLSSTSTPQMAVPKINILIPMAGAGSRFAKAGYKDPKPLIPVRGKPMIQVVVDNMRVPDAHFIFVVQREHYAQYDLGRKLSAIAPGCDIVQIDGLTEGAACTVLKAKSLIDSDVPLLTANSDQFLEWDAAEFVASMTDGVDGVVSTFIKDEPDVKWSYAKLDEYGHIQDIQEKKPISNIATTGIYMWRKGSDFVRYAQQMMDAGDKSNGEYYVAPVYNYGIRDGKKYITKHCDRMWGIGVPDDLNFFLAEYKKPLIRPQIVDGTAVF</sequence>
<dbReference type="InterPro" id="IPR005835">
    <property type="entry name" value="NTP_transferase_dom"/>
</dbReference>
<dbReference type="InterPro" id="IPR016873">
    <property type="entry name" value="Caps_polysacc_synth_BcbE_prd"/>
</dbReference>
<keyword evidence="1" id="KW-0808">Transferase</keyword>
<dbReference type="InterPro" id="IPR050065">
    <property type="entry name" value="GlmU-like"/>
</dbReference>
<dbReference type="SUPFAM" id="SSF53448">
    <property type="entry name" value="Nucleotide-diphospho-sugar transferases"/>
    <property type="match status" value="1"/>
</dbReference>
<dbReference type="GO" id="GO:0016779">
    <property type="term" value="F:nucleotidyltransferase activity"/>
    <property type="evidence" value="ECO:0007669"/>
    <property type="project" value="UniProtKB-KW"/>
</dbReference>
<dbReference type="Gene3D" id="3.90.550.10">
    <property type="entry name" value="Spore Coat Polysaccharide Biosynthesis Protein SpsA, Chain A"/>
    <property type="match status" value="1"/>
</dbReference>
<keyword evidence="5" id="KW-1185">Reference proteome</keyword>
<dbReference type="CDD" id="cd04183">
    <property type="entry name" value="GT2_BcE_like"/>
    <property type="match status" value="1"/>
</dbReference>
<evidence type="ECO:0000256" key="1">
    <source>
        <dbReference type="ARBA" id="ARBA00022679"/>
    </source>
</evidence>
<dbReference type="InParanoid" id="A0A0L0H5Z5"/>